<dbReference type="GO" id="GO:0005525">
    <property type="term" value="F:GTP binding"/>
    <property type="evidence" value="ECO:0007669"/>
    <property type="project" value="UniProtKB-UniRule"/>
</dbReference>
<comment type="similarity">
    <text evidence="1 5 7">Belongs to the FtsZ family.</text>
</comment>
<dbReference type="FunFam" id="3.40.50.1440:FF:000001">
    <property type="entry name" value="Cell division protein FtsZ"/>
    <property type="match status" value="1"/>
</dbReference>
<dbReference type="Pfam" id="PF12327">
    <property type="entry name" value="FtsZ_C"/>
    <property type="match status" value="1"/>
</dbReference>
<dbReference type="GO" id="GO:0051258">
    <property type="term" value="P:protein polymerization"/>
    <property type="evidence" value="ECO:0007669"/>
    <property type="project" value="UniProtKB-UniRule"/>
</dbReference>
<feature type="region of interest" description="Disordered" evidence="8">
    <location>
        <begin position="335"/>
        <end position="369"/>
    </location>
</feature>
<feature type="domain" description="Tubulin/FtsZ 2-layer sandwich" evidence="10">
    <location>
        <begin position="210"/>
        <end position="328"/>
    </location>
</feature>
<dbReference type="PANTHER" id="PTHR30314">
    <property type="entry name" value="CELL DIVISION PROTEIN FTSZ-RELATED"/>
    <property type="match status" value="1"/>
</dbReference>
<proteinExistence type="inferred from homology"/>
<name>A0A9X1T1M1_9HYPH</name>
<dbReference type="SUPFAM" id="SSF55307">
    <property type="entry name" value="Tubulin C-terminal domain-like"/>
    <property type="match status" value="1"/>
</dbReference>
<comment type="subcellular location">
    <subcellularLocation>
        <location evidence="5">Cytoplasm</location>
    </subcellularLocation>
    <text evidence="5">Assembles at midcell at the inner surface of the cytoplasmic membrane.</text>
</comment>
<dbReference type="InterPro" id="IPR024757">
    <property type="entry name" value="FtsZ_C"/>
</dbReference>
<evidence type="ECO:0000313" key="11">
    <source>
        <dbReference type="EMBL" id="MCD7110771.1"/>
    </source>
</evidence>
<evidence type="ECO:0000256" key="1">
    <source>
        <dbReference type="ARBA" id="ARBA00009690"/>
    </source>
</evidence>
<dbReference type="InterPro" id="IPR000158">
    <property type="entry name" value="Cell_div_FtsZ"/>
</dbReference>
<dbReference type="RefSeq" id="WP_231815913.1">
    <property type="nucleotide sequence ID" value="NZ_JAJOZR010000011.1"/>
</dbReference>
<dbReference type="Gene3D" id="3.30.1330.20">
    <property type="entry name" value="Tubulin/FtsZ, C-terminal domain"/>
    <property type="match status" value="1"/>
</dbReference>
<feature type="compositionally biased region" description="Basic and acidic residues" evidence="8">
    <location>
        <begin position="524"/>
        <end position="533"/>
    </location>
</feature>
<dbReference type="PROSITE" id="PS01135">
    <property type="entry name" value="FTSZ_2"/>
    <property type="match status" value="1"/>
</dbReference>
<dbReference type="Gene3D" id="3.40.50.1440">
    <property type="entry name" value="Tubulin/FtsZ, GTPase domain"/>
    <property type="match status" value="1"/>
</dbReference>
<dbReference type="InterPro" id="IPR003008">
    <property type="entry name" value="Tubulin_FtsZ_GTPase"/>
</dbReference>
<dbReference type="NCBIfam" id="TIGR00065">
    <property type="entry name" value="ftsZ"/>
    <property type="match status" value="1"/>
</dbReference>
<feature type="compositionally biased region" description="Polar residues" evidence="8">
    <location>
        <begin position="535"/>
        <end position="556"/>
    </location>
</feature>
<organism evidence="11 12">
    <name type="scientific">Rhizobium quercicola</name>
    <dbReference type="NCBI Taxonomy" id="2901226"/>
    <lineage>
        <taxon>Bacteria</taxon>
        <taxon>Pseudomonadati</taxon>
        <taxon>Pseudomonadota</taxon>
        <taxon>Alphaproteobacteria</taxon>
        <taxon>Hyphomicrobiales</taxon>
        <taxon>Rhizobiaceae</taxon>
        <taxon>Rhizobium/Agrobacterium group</taxon>
        <taxon>Rhizobium</taxon>
    </lineage>
</organism>
<dbReference type="GO" id="GO:0043093">
    <property type="term" value="P:FtsZ-dependent cytokinesis"/>
    <property type="evidence" value="ECO:0007669"/>
    <property type="project" value="UniProtKB-UniRule"/>
</dbReference>
<dbReference type="Pfam" id="PF00091">
    <property type="entry name" value="Tubulin"/>
    <property type="match status" value="1"/>
</dbReference>
<dbReference type="AlphaFoldDB" id="A0A9X1T1M1"/>
<keyword evidence="5 7" id="KW-0717">Septation</keyword>
<dbReference type="SMART" id="SM00865">
    <property type="entry name" value="Tubulin_C"/>
    <property type="match status" value="1"/>
</dbReference>
<evidence type="ECO:0000256" key="6">
    <source>
        <dbReference type="NCBIfam" id="TIGR00065"/>
    </source>
</evidence>
<keyword evidence="2 5" id="KW-0963">Cytoplasm</keyword>
<feature type="domain" description="Tubulin/FtsZ GTPase" evidence="9">
    <location>
        <begin position="16"/>
        <end position="208"/>
    </location>
</feature>
<sequence length="595" mass="63616">MTINLQKPDITELKPRITVIGVGGGGGNAVNNMITAGLQGVDFVVANTDAQALTMTKAERIIQMGVAVTEGLGAGSQPEVGRAAAEECIDEIIDHLSGTHMCFVTAGMGGGTGTGAAPVVAQAARNKGILTVGVVTKPFHFEGQRRMRLADQGIAELQKSVDTLIVIPNQNLFRIANDKTTFADAFAMADQVLYSGVACITDLMVKEGLINLDFADVRSVMREMGRAMMGTGEASGDGRAMAAAEAAIANPLLDETSMKGAQGLLISITGGRDMTLFEVDEAATRIREEVDPDANIILGATFDEELEGMIRVSVVATGIDRTAAEVADRTASFRPVASKPAARPAAPAAAPSMQAQPAPVMQQPAPQPQAPQADHIAEAIRQAEIERELLIQARAAEKAQDDFRPQSKLFAGAPETAPVMRAPAPQAPMQQAPVEMPVYQPQPMQAAPMHAQHAPAHHMPHEPMVQRHEPAPMMRQPESVRMPKVEDFPPMVKAEAEHWSQPAVAHHEERGPMGLLKRITNSLGRREEEDHSVASDMTSGAPSAASQQRRPLSTEASVYAPRRGALDERGRVNPQPRAQDDDQLEIPAFLRRQSN</sequence>
<dbReference type="EMBL" id="JAJOZR010000011">
    <property type="protein sequence ID" value="MCD7110771.1"/>
    <property type="molecule type" value="Genomic_DNA"/>
</dbReference>
<dbReference type="InterPro" id="IPR036525">
    <property type="entry name" value="Tubulin/FtsZ_GTPase_sf"/>
</dbReference>
<dbReference type="GO" id="GO:0032153">
    <property type="term" value="C:cell division site"/>
    <property type="evidence" value="ECO:0007669"/>
    <property type="project" value="UniProtKB-UniRule"/>
</dbReference>
<dbReference type="GO" id="GO:0005737">
    <property type="term" value="C:cytoplasm"/>
    <property type="evidence" value="ECO:0007669"/>
    <property type="project" value="UniProtKB-SubCell"/>
</dbReference>
<comment type="caution">
    <text evidence="11">The sequence shown here is derived from an EMBL/GenBank/DDBJ whole genome shotgun (WGS) entry which is preliminary data.</text>
</comment>
<comment type="subunit">
    <text evidence="5">Homodimer. Polymerizes to form a dynamic ring structure in a strictly GTP-dependent manner. Interacts directly with several other division proteins.</text>
</comment>
<evidence type="ECO:0000259" key="10">
    <source>
        <dbReference type="SMART" id="SM00865"/>
    </source>
</evidence>
<protein>
    <recommendedName>
        <fullName evidence="5 6">Cell division protein FtsZ</fullName>
    </recommendedName>
</protein>
<feature type="binding site" evidence="5">
    <location>
        <begin position="24"/>
        <end position="28"/>
    </location>
    <ligand>
        <name>GTP</name>
        <dbReference type="ChEBI" id="CHEBI:37565"/>
    </ligand>
</feature>
<dbReference type="GO" id="GO:0003924">
    <property type="term" value="F:GTPase activity"/>
    <property type="evidence" value="ECO:0007669"/>
    <property type="project" value="UniProtKB-UniRule"/>
</dbReference>
<dbReference type="SUPFAM" id="SSF52490">
    <property type="entry name" value="Tubulin nucleotide-binding domain-like"/>
    <property type="match status" value="1"/>
</dbReference>
<dbReference type="InterPro" id="IPR045061">
    <property type="entry name" value="FtsZ/CetZ"/>
</dbReference>
<accession>A0A9X1T1M1</accession>
<evidence type="ECO:0000256" key="8">
    <source>
        <dbReference type="SAM" id="MobiDB-lite"/>
    </source>
</evidence>
<evidence type="ECO:0000256" key="4">
    <source>
        <dbReference type="ARBA" id="ARBA00023134"/>
    </source>
</evidence>
<evidence type="ECO:0000313" key="12">
    <source>
        <dbReference type="Proteomes" id="UP001139089"/>
    </source>
</evidence>
<feature type="binding site" evidence="5">
    <location>
        <position position="146"/>
    </location>
    <ligand>
        <name>GTP</name>
        <dbReference type="ChEBI" id="CHEBI:37565"/>
    </ligand>
</feature>
<keyword evidence="5 7" id="KW-0131">Cell cycle</keyword>
<dbReference type="PROSITE" id="PS01134">
    <property type="entry name" value="FTSZ_1"/>
    <property type="match status" value="1"/>
</dbReference>
<dbReference type="InterPro" id="IPR018316">
    <property type="entry name" value="Tubulin/FtsZ_2-layer-sand-dom"/>
</dbReference>
<keyword evidence="3 5" id="KW-0547">Nucleotide-binding</keyword>
<dbReference type="HAMAP" id="MF_00909">
    <property type="entry name" value="FtsZ"/>
    <property type="match status" value="1"/>
</dbReference>
<reference evidence="11" key="1">
    <citation type="submission" date="2021-12" db="EMBL/GenBank/DDBJ databases">
        <authorList>
            <person name="Li Y."/>
        </authorList>
    </citation>
    <scope>NUCLEOTIDE SEQUENCE</scope>
    <source>
        <strain evidence="11">DKSPLA3</strain>
    </source>
</reference>
<dbReference type="PRINTS" id="PR00423">
    <property type="entry name" value="CELLDVISFTSZ"/>
</dbReference>
<evidence type="ECO:0000259" key="9">
    <source>
        <dbReference type="SMART" id="SM00864"/>
    </source>
</evidence>
<dbReference type="InterPro" id="IPR017844">
    <property type="entry name" value="Cell_div_FtsZ_C"/>
</dbReference>
<evidence type="ECO:0000256" key="3">
    <source>
        <dbReference type="ARBA" id="ARBA00022741"/>
    </source>
</evidence>
<dbReference type="CDD" id="cd02201">
    <property type="entry name" value="FtsZ_type1"/>
    <property type="match status" value="1"/>
</dbReference>
<feature type="binding site" evidence="5">
    <location>
        <position position="142"/>
    </location>
    <ligand>
        <name>GTP</name>
        <dbReference type="ChEBI" id="CHEBI:37565"/>
    </ligand>
</feature>
<dbReference type="SMART" id="SM00864">
    <property type="entry name" value="Tubulin"/>
    <property type="match status" value="1"/>
</dbReference>
<evidence type="ECO:0000256" key="7">
    <source>
        <dbReference type="RuleBase" id="RU000631"/>
    </source>
</evidence>
<dbReference type="Proteomes" id="UP001139089">
    <property type="component" value="Unassembled WGS sequence"/>
</dbReference>
<dbReference type="GO" id="GO:0000917">
    <property type="term" value="P:division septum assembly"/>
    <property type="evidence" value="ECO:0007669"/>
    <property type="project" value="UniProtKB-KW"/>
</dbReference>
<evidence type="ECO:0000256" key="5">
    <source>
        <dbReference type="HAMAP-Rule" id="MF_00909"/>
    </source>
</evidence>
<comment type="function">
    <text evidence="5 7">Essential cell division protein that forms a contractile ring structure (Z ring) at the future cell division site. The regulation of the ring assembly controls the timing and the location of cell division. One of the functions of the FtsZ ring is to recruit other cell division proteins to the septum to produce a new cell wall between the dividing cells. Binds GTP and shows GTPase activity.</text>
</comment>
<keyword evidence="5 7" id="KW-0132">Cell division</keyword>
<evidence type="ECO:0000256" key="2">
    <source>
        <dbReference type="ARBA" id="ARBA00022490"/>
    </source>
</evidence>
<dbReference type="InterPro" id="IPR020805">
    <property type="entry name" value="Cell_div_FtsZ_CS"/>
</dbReference>
<feature type="compositionally biased region" description="Low complexity" evidence="8">
    <location>
        <begin position="335"/>
        <end position="364"/>
    </location>
</feature>
<feature type="region of interest" description="Disordered" evidence="8">
    <location>
        <begin position="523"/>
        <end position="595"/>
    </location>
</feature>
<keyword evidence="4 5" id="KW-0342">GTP-binding</keyword>
<feature type="binding site" evidence="5">
    <location>
        <position position="190"/>
    </location>
    <ligand>
        <name>GTP</name>
        <dbReference type="ChEBI" id="CHEBI:37565"/>
    </ligand>
</feature>
<dbReference type="PANTHER" id="PTHR30314:SF3">
    <property type="entry name" value="MITOCHONDRIAL DIVISION PROTEIN FSZA"/>
    <property type="match status" value="1"/>
</dbReference>
<dbReference type="InterPro" id="IPR037103">
    <property type="entry name" value="Tubulin/FtsZ-like_C"/>
</dbReference>
<feature type="binding site" evidence="5">
    <location>
        <begin position="111"/>
        <end position="113"/>
    </location>
    <ligand>
        <name>GTP</name>
        <dbReference type="ChEBI" id="CHEBI:37565"/>
    </ligand>
</feature>
<gene>
    <name evidence="5 11" type="primary">ftsZ</name>
    <name evidence="11" type="ORF">LRX75_17190</name>
</gene>
<dbReference type="NCBIfam" id="TIGR03483">
    <property type="entry name" value="FtsZ_alphas_C"/>
    <property type="match status" value="1"/>
</dbReference>
<dbReference type="InterPro" id="IPR008280">
    <property type="entry name" value="Tub_FtsZ_C"/>
</dbReference>
<dbReference type="FunFam" id="3.30.1330.20:FF:000011">
    <property type="entry name" value="Cell division protein FtsZ"/>
    <property type="match status" value="1"/>
</dbReference>
<keyword evidence="12" id="KW-1185">Reference proteome</keyword>